<keyword evidence="2" id="KW-0413">Isomerase</keyword>
<sequence length="284" mass="32401">MKTYTIGLYEKAMPGELSWKEKLLTAKETGYDYVEISIDETEDKIKRVDMSKEERLKMVQWMYETEMPVRSMCVSALTKYSLGNPDELLCRRGMDIAQKAIKLADDLGIRVVMIPGYDVYYTESTAETQQRFIQNLKIITETAAGYGVIIGLETMENNFMNTVWKAMYYVQQIDSVYLNVYPDSGNLKNAAVSLGNSEIQDLLAGKGHITSLHLKETVPGKFREIPYGTGHVDFQKIIEAAWAIGIRKYVTEFWYKGSLTWKEDIQQANTMMRAILDNIAVTIS</sequence>
<reference evidence="2 3" key="1">
    <citation type="submission" date="2019-04" db="EMBL/GenBank/DDBJ databases">
        <authorList>
            <person name="Schori C."/>
            <person name="Ahrens C."/>
        </authorList>
    </citation>
    <scope>NUCLEOTIDE SEQUENCE [LARGE SCALE GENOMIC DNA]</scope>
    <source>
        <strain evidence="2 3">DSM 2950</strain>
    </source>
</reference>
<proteinExistence type="predicted"/>
<dbReference type="RefSeq" id="WP_018593136.1">
    <property type="nucleotide sequence ID" value="NZ_AP031416.1"/>
</dbReference>
<name>A0A7G5MQ89_9FIRM</name>
<accession>A0A7G5MQ89</accession>
<dbReference type="PANTHER" id="PTHR12110">
    <property type="entry name" value="HYDROXYPYRUVATE ISOMERASE"/>
    <property type="match status" value="1"/>
</dbReference>
<dbReference type="PANTHER" id="PTHR12110:SF41">
    <property type="entry name" value="INOSOSE DEHYDRATASE"/>
    <property type="match status" value="1"/>
</dbReference>
<feature type="domain" description="Xylose isomerase-like TIM barrel" evidence="1">
    <location>
        <begin position="26"/>
        <end position="271"/>
    </location>
</feature>
<evidence type="ECO:0000313" key="3">
    <source>
        <dbReference type="Proteomes" id="UP000515789"/>
    </source>
</evidence>
<dbReference type="NCBIfam" id="NF009689">
    <property type="entry name" value="PRK13210.1"/>
    <property type="match status" value="1"/>
</dbReference>
<dbReference type="InterPro" id="IPR050312">
    <property type="entry name" value="IolE/XylAMocC-like"/>
</dbReference>
<dbReference type="EC" id="5.1.3.22" evidence="2"/>
<protein>
    <submittedName>
        <fullName evidence="2">L-ribulose-5-phosphate 3-epimerase</fullName>
        <ecNumber evidence="2">5.1.3.22</ecNumber>
    </submittedName>
</protein>
<dbReference type="Pfam" id="PF01261">
    <property type="entry name" value="AP_endonuc_2"/>
    <property type="match status" value="1"/>
</dbReference>
<dbReference type="GO" id="GO:0034015">
    <property type="term" value="F:L-ribulose-5-phosphate 3-epimerase activity"/>
    <property type="evidence" value="ECO:0007669"/>
    <property type="project" value="UniProtKB-EC"/>
</dbReference>
<dbReference type="AlphaFoldDB" id="A0A7G5MQ89"/>
<dbReference type="Gene3D" id="3.20.20.150">
    <property type="entry name" value="Divalent-metal-dependent TIM barrel enzymes"/>
    <property type="match status" value="1"/>
</dbReference>
<evidence type="ECO:0000313" key="2">
    <source>
        <dbReference type="EMBL" id="QMW76782.1"/>
    </source>
</evidence>
<dbReference type="SUPFAM" id="SSF51658">
    <property type="entry name" value="Xylose isomerase-like"/>
    <property type="match status" value="1"/>
</dbReference>
<evidence type="ECO:0000259" key="1">
    <source>
        <dbReference type="Pfam" id="PF01261"/>
    </source>
</evidence>
<dbReference type="InterPro" id="IPR036237">
    <property type="entry name" value="Xyl_isomerase-like_sf"/>
</dbReference>
<organism evidence="2 3">
    <name type="scientific">Blautia producta</name>
    <dbReference type="NCBI Taxonomy" id="33035"/>
    <lineage>
        <taxon>Bacteria</taxon>
        <taxon>Bacillati</taxon>
        <taxon>Bacillota</taxon>
        <taxon>Clostridia</taxon>
        <taxon>Lachnospirales</taxon>
        <taxon>Lachnospiraceae</taxon>
        <taxon>Blautia</taxon>
    </lineage>
</organism>
<gene>
    <name evidence="2" type="ORF">E5259_03765</name>
</gene>
<dbReference type="Proteomes" id="UP000515789">
    <property type="component" value="Chromosome"/>
</dbReference>
<dbReference type="GeneID" id="75052516"/>
<dbReference type="EMBL" id="CP039126">
    <property type="protein sequence ID" value="QMW76782.1"/>
    <property type="molecule type" value="Genomic_DNA"/>
</dbReference>
<dbReference type="InterPro" id="IPR013022">
    <property type="entry name" value="Xyl_isomerase-like_TIM-brl"/>
</dbReference>